<evidence type="ECO:0000313" key="4">
    <source>
        <dbReference type="Proteomes" id="UP000094769"/>
    </source>
</evidence>
<feature type="signal peptide" evidence="2">
    <location>
        <begin position="1"/>
        <end position="22"/>
    </location>
</feature>
<name>A0A7Z0VK78_9GAMM</name>
<organism evidence="3 4">
    <name type="scientific">Candidatus Thiodiazotropha endolucinida</name>
    <dbReference type="NCBI Taxonomy" id="1655433"/>
    <lineage>
        <taxon>Bacteria</taxon>
        <taxon>Pseudomonadati</taxon>
        <taxon>Pseudomonadota</taxon>
        <taxon>Gammaproteobacteria</taxon>
        <taxon>Chromatiales</taxon>
        <taxon>Sedimenticolaceae</taxon>
        <taxon>Candidatus Thiodiazotropha</taxon>
    </lineage>
</organism>
<dbReference type="AlphaFoldDB" id="A0A7Z0VK78"/>
<dbReference type="EMBL" id="MARB01000014">
    <property type="protein sequence ID" value="ODJ87098.1"/>
    <property type="molecule type" value="Genomic_DNA"/>
</dbReference>
<keyword evidence="2" id="KW-0732">Signal</keyword>
<keyword evidence="4" id="KW-1185">Reference proteome</keyword>
<evidence type="ECO:0008006" key="5">
    <source>
        <dbReference type="Google" id="ProtNLM"/>
    </source>
</evidence>
<proteinExistence type="predicted"/>
<dbReference type="OrthoDB" id="9970321at2"/>
<evidence type="ECO:0000256" key="1">
    <source>
        <dbReference type="SAM" id="MobiDB-lite"/>
    </source>
</evidence>
<comment type="caution">
    <text evidence="3">The sequence shown here is derived from an EMBL/GenBank/DDBJ whole genome shotgun (WGS) entry which is preliminary data.</text>
</comment>
<feature type="chain" id="PRO_5030813075" description="Thyroglobulin type-1 domain-containing protein" evidence="2">
    <location>
        <begin position="23"/>
        <end position="91"/>
    </location>
</feature>
<dbReference type="RefSeq" id="WP_154723115.1">
    <property type="nucleotide sequence ID" value="NZ_MARB01000014.1"/>
</dbReference>
<evidence type="ECO:0000313" key="3">
    <source>
        <dbReference type="EMBL" id="ODJ87098.1"/>
    </source>
</evidence>
<dbReference type="Proteomes" id="UP000094769">
    <property type="component" value="Unassembled WGS sequence"/>
</dbReference>
<feature type="region of interest" description="Disordered" evidence="1">
    <location>
        <begin position="26"/>
        <end position="52"/>
    </location>
</feature>
<accession>A0A7Z0VK78</accession>
<feature type="compositionally biased region" description="Polar residues" evidence="1">
    <location>
        <begin position="43"/>
        <end position="52"/>
    </location>
</feature>
<evidence type="ECO:0000256" key="2">
    <source>
        <dbReference type="SAM" id="SignalP"/>
    </source>
</evidence>
<reference evidence="3 4" key="1">
    <citation type="submission" date="2016-06" db="EMBL/GenBank/DDBJ databases">
        <title>Genome sequence of endosymbiont of Candidatus Endolucinida thiodiazotropha.</title>
        <authorList>
            <person name="Poehlein A."/>
            <person name="Koenig S."/>
            <person name="Heiden S.E."/>
            <person name="Thuermer A."/>
            <person name="Voget S."/>
            <person name="Daniel R."/>
            <person name="Markert S."/>
            <person name="Gros O."/>
            <person name="Schweder T."/>
        </authorList>
    </citation>
    <scope>NUCLEOTIDE SEQUENCE [LARGE SCALE GENOMIC DNA]</scope>
    <source>
        <strain evidence="3 4">COS</strain>
    </source>
</reference>
<gene>
    <name evidence="3" type="ORF">CODIS_26150</name>
</gene>
<protein>
    <recommendedName>
        <fullName evidence="5">Thyroglobulin type-1 domain-containing protein</fullName>
    </recommendedName>
</protein>
<feature type="compositionally biased region" description="Low complexity" evidence="1">
    <location>
        <begin position="26"/>
        <end position="42"/>
    </location>
</feature>
<sequence length="91" mass="9871">MRSVILRITVMLLLLSSLHLYAEDGTAQQQKQATTTSSQIKQYSSHPANNNQRSRKCAIYSGVCPMGRAANVGDYCVCHTPSGPIHGVVIP</sequence>